<feature type="region of interest" description="Disordered" evidence="1">
    <location>
        <begin position="1"/>
        <end position="32"/>
    </location>
</feature>
<dbReference type="EMBL" id="BT100032">
    <property type="protein sequence ID" value="ACX54940.2"/>
    <property type="molecule type" value="mRNA"/>
</dbReference>
<name>C9QPF0_DROME</name>
<feature type="compositionally biased region" description="Basic and acidic residues" evidence="1">
    <location>
        <begin position="1"/>
        <end position="20"/>
    </location>
</feature>
<evidence type="ECO:0000256" key="1">
    <source>
        <dbReference type="SAM" id="MobiDB-lite"/>
    </source>
</evidence>
<proteinExistence type="evidence at transcript level"/>
<evidence type="ECO:0000313" key="2">
    <source>
        <dbReference type="EMBL" id="ACX54940.2"/>
    </source>
</evidence>
<organism evidence="2">
    <name type="scientific">Drosophila melanogaster</name>
    <name type="common">Fruit fly</name>
    <dbReference type="NCBI Taxonomy" id="7227"/>
    <lineage>
        <taxon>Eukaryota</taxon>
        <taxon>Metazoa</taxon>
        <taxon>Ecdysozoa</taxon>
        <taxon>Arthropoda</taxon>
        <taxon>Hexapoda</taxon>
        <taxon>Insecta</taxon>
        <taxon>Pterygota</taxon>
        <taxon>Neoptera</taxon>
        <taxon>Endopterygota</taxon>
        <taxon>Diptera</taxon>
        <taxon>Brachycera</taxon>
        <taxon>Muscomorpha</taxon>
        <taxon>Ephydroidea</taxon>
        <taxon>Drosophilidae</taxon>
        <taxon>Drosophila</taxon>
        <taxon>Sophophora</taxon>
    </lineage>
</organism>
<protein>
    <submittedName>
        <fullName evidence="2">MIP14638p</fullName>
    </submittedName>
</protein>
<reference evidence="2" key="1">
    <citation type="submission" date="2010-07" db="EMBL/GenBank/DDBJ databases">
        <authorList>
            <person name="Carlson J."/>
            <person name="Booth B."/>
            <person name="Frise E."/>
            <person name="Sandler J."/>
            <person name="Wan K."/>
            <person name="Yu C."/>
            <person name="Celniker S."/>
        </authorList>
    </citation>
    <scope>NUCLEOTIDE SEQUENCE</scope>
</reference>
<accession>C9QPF0</accession>
<dbReference type="AlphaFoldDB" id="C9QPF0"/>
<sequence length="32" mass="3806">MRETRKQSEIQDNNNNKHESIAANRNRYSTIS</sequence>
<gene>
    <name evidence="2" type="primary">CG14073-RB</name>
</gene>